<dbReference type="PROSITE" id="PS51704">
    <property type="entry name" value="GP_PDE"/>
    <property type="match status" value="1"/>
</dbReference>
<dbReference type="Pfam" id="PF03009">
    <property type="entry name" value="GDPD"/>
    <property type="match status" value="1"/>
</dbReference>
<sequence length="364" mass="39237">MVSPGGTSPPGGPASFLKVPDMKRLITASALVLAACTHAPATPSGPVETSAATEAAATAWNTLTGERPIVIAHRGASGLYPEHTIMAYKTAIAQGADFIEPDLVMTSDGVLIARHDLYLSATTDIADHPEFADRKVKRQTPFGEQEDWWADDFTFAEIQTLKARQQFDGRPMQYNDTLDIVTFDEIMDLVLAEAEKGNIVGLHVEAKWPSHYTSIGKGLADPILDAMKAKGLKAAGIPVYIQCFEPPFLAEVAEKSDLPLIQNMVGAPYAAMMGLEYDLDDMTTDGVGADVSYVLGKDGQPTDFVERAHKAGLLVHVYTVRDDRPDAPFTDSRDELKALFDAGVDGVWADFPATAVEVRGQAED</sequence>
<keyword evidence="5" id="KW-0378">Hydrolase</keyword>
<proteinExistence type="inferred from homology"/>
<accession>A0A3B9H363</accession>
<evidence type="ECO:0000256" key="4">
    <source>
        <dbReference type="ARBA" id="ARBA00022798"/>
    </source>
</evidence>
<evidence type="ECO:0000256" key="5">
    <source>
        <dbReference type="ARBA" id="ARBA00022801"/>
    </source>
</evidence>
<evidence type="ECO:0000256" key="6">
    <source>
        <dbReference type="ARBA" id="ARBA00047512"/>
    </source>
</evidence>
<feature type="domain" description="GP-PDE" evidence="7">
    <location>
        <begin position="68"/>
        <end position="359"/>
    </location>
</feature>
<dbReference type="Proteomes" id="UP000259610">
    <property type="component" value="Unassembled WGS sequence"/>
</dbReference>
<protein>
    <recommendedName>
        <fullName evidence="2">glycerophosphodiester phosphodiesterase</fullName>
        <ecNumber evidence="2">3.1.4.46</ecNumber>
    </recommendedName>
</protein>
<dbReference type="InterPro" id="IPR017946">
    <property type="entry name" value="PLC-like_Pdiesterase_TIM-brl"/>
</dbReference>
<dbReference type="SUPFAM" id="SSF51695">
    <property type="entry name" value="PLC-like phosphodiesterases"/>
    <property type="match status" value="1"/>
</dbReference>
<comment type="caution">
    <text evidence="8">The sequence shown here is derived from an EMBL/GenBank/DDBJ whole genome shotgun (WGS) entry which is preliminary data.</text>
</comment>
<evidence type="ECO:0000313" key="9">
    <source>
        <dbReference type="Proteomes" id="UP000259610"/>
    </source>
</evidence>
<dbReference type="GO" id="GO:0006071">
    <property type="term" value="P:glycerol metabolic process"/>
    <property type="evidence" value="ECO:0007669"/>
    <property type="project" value="UniProtKB-KW"/>
</dbReference>
<keyword evidence="4" id="KW-0319">Glycerol metabolism</keyword>
<evidence type="ECO:0000259" key="7">
    <source>
        <dbReference type="PROSITE" id="PS51704"/>
    </source>
</evidence>
<dbReference type="EMBL" id="DMAN01000415">
    <property type="protein sequence ID" value="HAE29120.1"/>
    <property type="molecule type" value="Genomic_DNA"/>
</dbReference>
<dbReference type="GO" id="GO:0008889">
    <property type="term" value="F:glycerophosphodiester phosphodiesterase activity"/>
    <property type="evidence" value="ECO:0007669"/>
    <property type="project" value="UniProtKB-EC"/>
</dbReference>
<evidence type="ECO:0000256" key="3">
    <source>
        <dbReference type="ARBA" id="ARBA00022729"/>
    </source>
</evidence>
<dbReference type="InterPro" id="IPR030395">
    <property type="entry name" value="GP_PDE_dom"/>
</dbReference>
<evidence type="ECO:0000256" key="2">
    <source>
        <dbReference type="ARBA" id="ARBA00012247"/>
    </source>
</evidence>
<keyword evidence="3" id="KW-0732">Signal</keyword>
<reference evidence="8 9" key="1">
    <citation type="journal article" date="2018" name="Nat. Biotechnol.">
        <title>A standardized bacterial taxonomy based on genome phylogeny substantially revises the tree of life.</title>
        <authorList>
            <person name="Parks D.H."/>
            <person name="Chuvochina M."/>
            <person name="Waite D.W."/>
            <person name="Rinke C."/>
            <person name="Skarshewski A."/>
            <person name="Chaumeil P.A."/>
            <person name="Hugenholtz P."/>
        </authorList>
    </citation>
    <scope>NUCLEOTIDE SEQUENCE [LARGE SCALE GENOMIC DNA]</scope>
    <source>
        <strain evidence="8">UBA8733</strain>
    </source>
</reference>
<dbReference type="GO" id="GO:0006629">
    <property type="term" value="P:lipid metabolic process"/>
    <property type="evidence" value="ECO:0007669"/>
    <property type="project" value="InterPro"/>
</dbReference>
<dbReference type="Gene3D" id="3.20.20.190">
    <property type="entry name" value="Phosphatidylinositol (PI) phosphodiesterase"/>
    <property type="match status" value="1"/>
</dbReference>
<dbReference type="PANTHER" id="PTHR43620:SF7">
    <property type="entry name" value="GLYCEROPHOSPHODIESTER PHOSPHODIESTERASE GDPD5-RELATED"/>
    <property type="match status" value="1"/>
</dbReference>
<dbReference type="PANTHER" id="PTHR43620">
    <property type="entry name" value="GLYCEROPHOSPHORYL DIESTER PHOSPHODIESTERASE"/>
    <property type="match status" value="1"/>
</dbReference>
<name>A0A3B9H363_9PROT</name>
<gene>
    <name evidence="8" type="ORF">DCG58_18320</name>
</gene>
<evidence type="ECO:0000313" key="8">
    <source>
        <dbReference type="EMBL" id="HAE29120.1"/>
    </source>
</evidence>
<dbReference type="GO" id="GO:0042597">
    <property type="term" value="C:periplasmic space"/>
    <property type="evidence" value="ECO:0007669"/>
    <property type="project" value="TreeGrafter"/>
</dbReference>
<dbReference type="AlphaFoldDB" id="A0A3B9H363"/>
<organism evidence="8 9">
    <name type="scientific">Hyphomonas adhaerens</name>
    <dbReference type="NCBI Taxonomy" id="81029"/>
    <lineage>
        <taxon>Bacteria</taxon>
        <taxon>Pseudomonadati</taxon>
        <taxon>Pseudomonadota</taxon>
        <taxon>Alphaproteobacteria</taxon>
        <taxon>Hyphomonadales</taxon>
        <taxon>Hyphomonadaceae</taxon>
        <taxon>Hyphomonas</taxon>
    </lineage>
</organism>
<dbReference type="EC" id="3.1.4.46" evidence="2"/>
<evidence type="ECO:0000256" key="1">
    <source>
        <dbReference type="ARBA" id="ARBA00007277"/>
    </source>
</evidence>
<comment type="similarity">
    <text evidence="1">Belongs to the glycerophosphoryl diester phosphodiesterase family.</text>
</comment>
<comment type="catalytic activity">
    <reaction evidence="6">
        <text>a sn-glycero-3-phosphodiester + H2O = an alcohol + sn-glycerol 3-phosphate + H(+)</text>
        <dbReference type="Rhea" id="RHEA:12969"/>
        <dbReference type="ChEBI" id="CHEBI:15377"/>
        <dbReference type="ChEBI" id="CHEBI:15378"/>
        <dbReference type="ChEBI" id="CHEBI:30879"/>
        <dbReference type="ChEBI" id="CHEBI:57597"/>
        <dbReference type="ChEBI" id="CHEBI:83408"/>
        <dbReference type="EC" id="3.1.4.46"/>
    </reaction>
</comment>